<dbReference type="EMBL" id="CAJNNW010036592">
    <property type="protein sequence ID" value="CAE8735811.1"/>
    <property type="molecule type" value="Genomic_DNA"/>
</dbReference>
<keyword evidence="1" id="KW-1133">Transmembrane helix</keyword>
<feature type="transmembrane region" description="Helical" evidence="1">
    <location>
        <begin position="44"/>
        <end position="64"/>
    </location>
</feature>
<keyword evidence="1" id="KW-0472">Membrane</keyword>
<organism evidence="2 4">
    <name type="scientific">Polarella glacialis</name>
    <name type="common">Dinoflagellate</name>
    <dbReference type="NCBI Taxonomy" id="89957"/>
    <lineage>
        <taxon>Eukaryota</taxon>
        <taxon>Sar</taxon>
        <taxon>Alveolata</taxon>
        <taxon>Dinophyceae</taxon>
        <taxon>Suessiales</taxon>
        <taxon>Suessiaceae</taxon>
        <taxon>Polarella</taxon>
    </lineage>
</organism>
<dbReference type="Proteomes" id="UP000654075">
    <property type="component" value="Unassembled WGS sequence"/>
</dbReference>
<keyword evidence="1" id="KW-0812">Transmembrane</keyword>
<protein>
    <submittedName>
        <fullName evidence="2">Uncharacterized protein</fullName>
    </submittedName>
</protein>
<dbReference type="AlphaFoldDB" id="A0A813F132"/>
<sequence>MRHSQHLNDHRSTRIINKAPYVRCVLEILMTSLTFAAVSKSGCISAVLIGCLAAAPAVMVASCWHCRGTVLLAAAESSQAKARKVRQRCFFLLLHSPRTTAKQP</sequence>
<proteinExistence type="predicted"/>
<evidence type="ECO:0000313" key="4">
    <source>
        <dbReference type="Proteomes" id="UP000654075"/>
    </source>
</evidence>
<reference evidence="2" key="1">
    <citation type="submission" date="2021-02" db="EMBL/GenBank/DDBJ databases">
        <authorList>
            <person name="Dougan E. K."/>
            <person name="Rhodes N."/>
            <person name="Thang M."/>
            <person name="Chan C."/>
        </authorList>
    </citation>
    <scope>NUCLEOTIDE SEQUENCE</scope>
</reference>
<dbReference type="Proteomes" id="UP000626109">
    <property type="component" value="Unassembled WGS sequence"/>
</dbReference>
<evidence type="ECO:0000313" key="2">
    <source>
        <dbReference type="EMBL" id="CAE8606428.1"/>
    </source>
</evidence>
<keyword evidence="4" id="KW-1185">Reference proteome</keyword>
<evidence type="ECO:0000313" key="3">
    <source>
        <dbReference type="EMBL" id="CAE8735811.1"/>
    </source>
</evidence>
<name>A0A813F132_POLGL</name>
<gene>
    <name evidence="2" type="ORF">PGLA1383_LOCUS24406</name>
    <name evidence="3" type="ORF">PGLA2088_LOCUS48036</name>
</gene>
<comment type="caution">
    <text evidence="2">The sequence shown here is derived from an EMBL/GenBank/DDBJ whole genome shotgun (WGS) entry which is preliminary data.</text>
</comment>
<feature type="transmembrane region" description="Helical" evidence="1">
    <location>
        <begin position="21"/>
        <end position="38"/>
    </location>
</feature>
<dbReference type="EMBL" id="CAJNNV010019205">
    <property type="protein sequence ID" value="CAE8606428.1"/>
    <property type="molecule type" value="Genomic_DNA"/>
</dbReference>
<accession>A0A813F132</accession>
<evidence type="ECO:0000256" key="1">
    <source>
        <dbReference type="SAM" id="Phobius"/>
    </source>
</evidence>